<accession>A0ABT3G8K7</accession>
<evidence type="ECO:0000256" key="1">
    <source>
        <dbReference type="SAM" id="MobiDB-lite"/>
    </source>
</evidence>
<feature type="region of interest" description="Disordered" evidence="1">
    <location>
        <begin position="134"/>
        <end position="167"/>
    </location>
</feature>
<keyword evidence="4" id="KW-1185">Reference proteome</keyword>
<dbReference type="InterPro" id="IPR025334">
    <property type="entry name" value="DUF4240"/>
</dbReference>
<evidence type="ECO:0000313" key="4">
    <source>
        <dbReference type="Proteomes" id="UP001165653"/>
    </source>
</evidence>
<name>A0ABT3G8K7_9BACT</name>
<feature type="domain" description="DUF4240" evidence="2">
    <location>
        <begin position="6"/>
        <end position="127"/>
    </location>
</feature>
<gene>
    <name evidence="3" type="ORF">OJ996_21510</name>
</gene>
<evidence type="ECO:0000259" key="2">
    <source>
        <dbReference type="Pfam" id="PF14024"/>
    </source>
</evidence>
<evidence type="ECO:0000313" key="3">
    <source>
        <dbReference type="EMBL" id="MCW1916182.1"/>
    </source>
</evidence>
<dbReference type="Pfam" id="PF14024">
    <property type="entry name" value="DUF4240"/>
    <property type="match status" value="1"/>
</dbReference>
<protein>
    <submittedName>
        <fullName evidence="3">DUF4240 domain-containing protein</fullName>
    </submittedName>
</protein>
<proteinExistence type="predicted"/>
<dbReference type="RefSeq" id="WP_264515751.1">
    <property type="nucleotide sequence ID" value="NZ_JAPDDR010000013.1"/>
</dbReference>
<organism evidence="3 4">
    <name type="scientific">Luteolibacter rhizosphaerae</name>
    <dbReference type="NCBI Taxonomy" id="2989719"/>
    <lineage>
        <taxon>Bacteria</taxon>
        <taxon>Pseudomonadati</taxon>
        <taxon>Verrucomicrobiota</taxon>
        <taxon>Verrucomicrobiia</taxon>
        <taxon>Verrucomicrobiales</taxon>
        <taxon>Verrucomicrobiaceae</taxon>
        <taxon>Luteolibacter</taxon>
    </lineage>
</organism>
<reference evidence="3" key="1">
    <citation type="submission" date="2022-10" db="EMBL/GenBank/DDBJ databases">
        <title>Luteolibacter sp. GHJ8, whole genome shotgun sequencing project.</title>
        <authorList>
            <person name="Zhao G."/>
            <person name="Shen L."/>
        </authorList>
    </citation>
    <scope>NUCLEOTIDE SEQUENCE</scope>
    <source>
        <strain evidence="3">GHJ8</strain>
    </source>
</reference>
<sequence length="167" mass="18808">MSRLPMTITRFWEIIGDVHEASGGDMDVKCDLLRERLETLDPDEMKSFRRHFDACDAKAYTWGLWGAAYVIDGGCSDDGFDDFRSTLISQGRAVFESAVKDPDSLAEQPYLDGEPCYEGFAYAVTDAEEQVVGEAGIRSDFPTTPSGDDWDEEDLPRLYPKLSRRFP</sequence>
<dbReference type="Proteomes" id="UP001165653">
    <property type="component" value="Unassembled WGS sequence"/>
</dbReference>
<dbReference type="EMBL" id="JAPDDR010000013">
    <property type="protein sequence ID" value="MCW1916182.1"/>
    <property type="molecule type" value="Genomic_DNA"/>
</dbReference>
<comment type="caution">
    <text evidence="3">The sequence shown here is derived from an EMBL/GenBank/DDBJ whole genome shotgun (WGS) entry which is preliminary data.</text>
</comment>